<name>A0AAD9YQY7_COLKA</name>
<gene>
    <name evidence="2" type="ORF">CKAH01_12401</name>
</gene>
<comment type="caution">
    <text evidence="2">The sequence shown here is derived from an EMBL/GenBank/DDBJ whole genome shotgun (WGS) entry which is preliminary data.</text>
</comment>
<evidence type="ECO:0000313" key="3">
    <source>
        <dbReference type="Proteomes" id="UP001281614"/>
    </source>
</evidence>
<feature type="region of interest" description="Disordered" evidence="1">
    <location>
        <begin position="1"/>
        <end position="84"/>
    </location>
</feature>
<protein>
    <submittedName>
        <fullName evidence="2">Uncharacterized protein</fullName>
    </submittedName>
</protein>
<evidence type="ECO:0000256" key="1">
    <source>
        <dbReference type="SAM" id="MobiDB-lite"/>
    </source>
</evidence>
<keyword evidence="3" id="KW-1185">Reference proteome</keyword>
<accession>A0AAD9YQY7</accession>
<organism evidence="2 3">
    <name type="scientific">Colletotrichum kahawae</name>
    <name type="common">Coffee berry disease fungus</name>
    <dbReference type="NCBI Taxonomy" id="34407"/>
    <lineage>
        <taxon>Eukaryota</taxon>
        <taxon>Fungi</taxon>
        <taxon>Dikarya</taxon>
        <taxon>Ascomycota</taxon>
        <taxon>Pezizomycotina</taxon>
        <taxon>Sordariomycetes</taxon>
        <taxon>Hypocreomycetidae</taxon>
        <taxon>Glomerellales</taxon>
        <taxon>Glomerellaceae</taxon>
        <taxon>Colletotrichum</taxon>
        <taxon>Colletotrichum gloeosporioides species complex</taxon>
    </lineage>
</organism>
<dbReference type="EMBL" id="VYYT01000027">
    <property type="protein sequence ID" value="KAK2776485.1"/>
    <property type="molecule type" value="Genomic_DNA"/>
</dbReference>
<dbReference type="Proteomes" id="UP001281614">
    <property type="component" value="Unassembled WGS sequence"/>
</dbReference>
<dbReference type="AlphaFoldDB" id="A0AAD9YQY7"/>
<feature type="compositionally biased region" description="Low complexity" evidence="1">
    <location>
        <begin position="1"/>
        <end position="14"/>
    </location>
</feature>
<proteinExistence type="predicted"/>
<evidence type="ECO:0000313" key="2">
    <source>
        <dbReference type="EMBL" id="KAK2776485.1"/>
    </source>
</evidence>
<reference evidence="2" key="1">
    <citation type="submission" date="2023-02" db="EMBL/GenBank/DDBJ databases">
        <title>Colletotrichum kahawae CIFC_Que2 genome sequencing and assembly.</title>
        <authorList>
            <person name="Baroncelli R."/>
        </authorList>
    </citation>
    <scope>NUCLEOTIDE SEQUENCE</scope>
    <source>
        <strain evidence="2">CIFC_Que2</strain>
    </source>
</reference>
<sequence length="84" mass="9359">MPMSMFKSPMSMSSRGKERSPSTAQHSASQQSTAQHNMDRTGQAMVRRRHGTALNEEDDSQLDRHVGNRGGVREYTGASRLHSE</sequence>
<feature type="compositionally biased region" description="Low complexity" evidence="1">
    <location>
        <begin position="22"/>
        <end position="36"/>
    </location>
</feature>